<organism evidence="8 9">
    <name type="scientific">Diaporthe vaccinii</name>
    <dbReference type="NCBI Taxonomy" id="105482"/>
    <lineage>
        <taxon>Eukaryota</taxon>
        <taxon>Fungi</taxon>
        <taxon>Dikarya</taxon>
        <taxon>Ascomycota</taxon>
        <taxon>Pezizomycotina</taxon>
        <taxon>Sordariomycetes</taxon>
        <taxon>Sordariomycetidae</taxon>
        <taxon>Diaporthales</taxon>
        <taxon>Diaporthaceae</taxon>
        <taxon>Diaporthe</taxon>
        <taxon>Diaporthe eres species complex</taxon>
    </lineage>
</organism>
<dbReference type="Pfam" id="PF08031">
    <property type="entry name" value="BBE"/>
    <property type="match status" value="1"/>
</dbReference>
<feature type="domain" description="FAD-binding PCMH-type" evidence="7">
    <location>
        <begin position="132"/>
        <end position="319"/>
    </location>
</feature>
<evidence type="ECO:0000256" key="2">
    <source>
        <dbReference type="ARBA" id="ARBA00005466"/>
    </source>
</evidence>
<keyword evidence="6" id="KW-1133">Transmembrane helix</keyword>
<evidence type="ECO:0000259" key="7">
    <source>
        <dbReference type="PROSITE" id="PS51387"/>
    </source>
</evidence>
<evidence type="ECO:0000256" key="4">
    <source>
        <dbReference type="ARBA" id="ARBA00022827"/>
    </source>
</evidence>
<gene>
    <name evidence="8" type="ORF">FJTKL_15320</name>
</gene>
<dbReference type="InterPro" id="IPR016166">
    <property type="entry name" value="FAD-bd_PCMH"/>
</dbReference>
<name>A0ABR4E555_9PEZI</name>
<evidence type="ECO:0000313" key="9">
    <source>
        <dbReference type="Proteomes" id="UP001600888"/>
    </source>
</evidence>
<comment type="caution">
    <text evidence="8">The sequence shown here is derived from an EMBL/GenBank/DDBJ whole genome shotgun (WGS) entry which is preliminary data.</text>
</comment>
<dbReference type="SUPFAM" id="SSF56176">
    <property type="entry name" value="FAD-binding/transporter-associated domain-like"/>
    <property type="match status" value="1"/>
</dbReference>
<keyword evidence="3" id="KW-0285">Flavoprotein</keyword>
<keyword evidence="6" id="KW-0472">Membrane</keyword>
<evidence type="ECO:0000256" key="5">
    <source>
        <dbReference type="ARBA" id="ARBA00023002"/>
    </source>
</evidence>
<evidence type="ECO:0000256" key="6">
    <source>
        <dbReference type="SAM" id="Phobius"/>
    </source>
</evidence>
<sequence>MKLYETLPTALTSSYIMAFLKLSIFAIAVLSRQICASETETCRCAPEDSCWPSPSEWNALNASISGQLIAVQPVAISCYPGPLFNNDTCAAVNSQWDKCAWQAEQPAGMCQESEDLTCPPVIPPAGSGQTCTIGNQPRYAVNATLPEHVAAGIKFAGENNVRLVVKTTGHDFLGRSQGFGSMEIWMRYYRTGLDFQQTFQSSSSCLNANWTGSAMRIGGGYQWGDVYAEAEAHNVIVVGGGAPSIGAIGGWLQGGGYGPATHQYGIGADQVLEAEVALADGSIITANACQNTDIYSAIRGGGPSTYGVVLSATFKAYPNVGAAGQKLSFEVPPNNTSAFMDVLGALYASFPDLIDAGYSIYGHWSVSSASLVGSGPAGYSHNAYMLNKTLAEAQAAFDPVQQKLANLGLNITQTWASYDDYWSLFRNVSGGDDPGFPIGVIYSRFLDKQALQDNTTGLRQTLEILAGAPEDFTPLGIECMSGGKVFEDSSDPYSSAHPAWRTSYCLQLIQRSWPSDADDALIAAVKHDVTYVKGSALTALAPDTGTYMNEAGREDPDWKVNFYGSNYDRLLDTKKQRDPESIFYCPTCVGSDEWAEDESGRLCRV</sequence>
<dbReference type="InterPro" id="IPR016169">
    <property type="entry name" value="FAD-bd_PCMH_sub2"/>
</dbReference>
<keyword evidence="4" id="KW-0274">FAD</keyword>
<keyword evidence="5" id="KW-0560">Oxidoreductase</keyword>
<accession>A0ABR4E555</accession>
<dbReference type="PROSITE" id="PS51387">
    <property type="entry name" value="FAD_PCMH"/>
    <property type="match status" value="1"/>
</dbReference>
<feature type="transmembrane region" description="Helical" evidence="6">
    <location>
        <begin position="12"/>
        <end position="30"/>
    </location>
</feature>
<dbReference type="InterPro" id="IPR050416">
    <property type="entry name" value="FAD-linked_Oxidoreductase"/>
</dbReference>
<dbReference type="Pfam" id="PF01565">
    <property type="entry name" value="FAD_binding_4"/>
    <property type="match status" value="1"/>
</dbReference>
<dbReference type="InterPro" id="IPR006094">
    <property type="entry name" value="Oxid_FAD_bind_N"/>
</dbReference>
<keyword evidence="9" id="KW-1185">Reference proteome</keyword>
<evidence type="ECO:0000256" key="3">
    <source>
        <dbReference type="ARBA" id="ARBA00022630"/>
    </source>
</evidence>
<dbReference type="InterPro" id="IPR012951">
    <property type="entry name" value="BBE"/>
</dbReference>
<comment type="similarity">
    <text evidence="2">Belongs to the oxygen-dependent FAD-linked oxidoreductase family.</text>
</comment>
<dbReference type="InterPro" id="IPR036318">
    <property type="entry name" value="FAD-bd_PCMH-like_sf"/>
</dbReference>
<keyword evidence="6" id="KW-0812">Transmembrane</keyword>
<protein>
    <recommendedName>
        <fullName evidence="7">FAD-binding PCMH-type domain-containing protein</fullName>
    </recommendedName>
</protein>
<dbReference type="PANTHER" id="PTHR42973:SF39">
    <property type="entry name" value="FAD-BINDING PCMH-TYPE DOMAIN-CONTAINING PROTEIN"/>
    <property type="match status" value="1"/>
</dbReference>
<dbReference type="PANTHER" id="PTHR42973">
    <property type="entry name" value="BINDING OXIDOREDUCTASE, PUTATIVE (AFU_ORTHOLOGUE AFUA_1G17690)-RELATED"/>
    <property type="match status" value="1"/>
</dbReference>
<dbReference type="Gene3D" id="3.30.465.10">
    <property type="match status" value="2"/>
</dbReference>
<dbReference type="EMBL" id="JBAWTH010000097">
    <property type="protein sequence ID" value="KAL2277567.1"/>
    <property type="molecule type" value="Genomic_DNA"/>
</dbReference>
<dbReference type="Proteomes" id="UP001600888">
    <property type="component" value="Unassembled WGS sequence"/>
</dbReference>
<evidence type="ECO:0000313" key="8">
    <source>
        <dbReference type="EMBL" id="KAL2277567.1"/>
    </source>
</evidence>
<proteinExistence type="inferred from homology"/>
<evidence type="ECO:0000256" key="1">
    <source>
        <dbReference type="ARBA" id="ARBA00001974"/>
    </source>
</evidence>
<comment type="cofactor">
    <cofactor evidence="1">
        <name>FAD</name>
        <dbReference type="ChEBI" id="CHEBI:57692"/>
    </cofactor>
</comment>
<reference evidence="8 9" key="1">
    <citation type="submission" date="2024-03" db="EMBL/GenBank/DDBJ databases">
        <title>A high-quality draft genome sequence of Diaporthe vaccinii, a causative agent of upright dieback and viscid rot disease in cranberry plants.</title>
        <authorList>
            <person name="Sarrasin M."/>
            <person name="Lang B.F."/>
            <person name="Burger G."/>
        </authorList>
    </citation>
    <scope>NUCLEOTIDE SEQUENCE [LARGE SCALE GENOMIC DNA]</scope>
    <source>
        <strain evidence="8 9">IS7</strain>
    </source>
</reference>